<organism evidence="9 10">
    <name type="scientific">candidate division WOR-1 bacterium RIFCSPHIGHO2_01_FULL_53_15</name>
    <dbReference type="NCBI Taxonomy" id="1802564"/>
    <lineage>
        <taxon>Bacteria</taxon>
        <taxon>Bacillati</taxon>
        <taxon>Saganbacteria</taxon>
    </lineage>
</organism>
<keyword evidence="4 7" id="KW-1133">Transmembrane helix</keyword>
<evidence type="ECO:0000256" key="5">
    <source>
        <dbReference type="ARBA" id="ARBA00023136"/>
    </source>
</evidence>
<feature type="transmembrane region" description="Helical" evidence="7">
    <location>
        <begin position="408"/>
        <end position="431"/>
    </location>
</feature>
<accession>A0A1F4Q3W0</accession>
<dbReference type="PRINTS" id="PR01437">
    <property type="entry name" value="NUOXDRDTASE4"/>
</dbReference>
<feature type="transmembrane region" description="Helical" evidence="7">
    <location>
        <begin position="336"/>
        <end position="354"/>
    </location>
</feature>
<dbReference type="PANTHER" id="PTHR43507:SF1">
    <property type="entry name" value="NADH-UBIQUINONE OXIDOREDUCTASE CHAIN 4"/>
    <property type="match status" value="1"/>
</dbReference>
<gene>
    <name evidence="9" type="ORF">A2625_04435</name>
</gene>
<dbReference type="GO" id="GO:0048039">
    <property type="term" value="F:ubiquinone binding"/>
    <property type="evidence" value="ECO:0007669"/>
    <property type="project" value="TreeGrafter"/>
</dbReference>
<dbReference type="InterPro" id="IPR001750">
    <property type="entry name" value="ND/Mrp_TM"/>
</dbReference>
<feature type="transmembrane region" description="Helical" evidence="7">
    <location>
        <begin position="79"/>
        <end position="101"/>
    </location>
</feature>
<evidence type="ECO:0000313" key="10">
    <source>
        <dbReference type="Proteomes" id="UP000178724"/>
    </source>
</evidence>
<evidence type="ECO:0000256" key="3">
    <source>
        <dbReference type="ARBA" id="ARBA00022692"/>
    </source>
</evidence>
<dbReference type="GO" id="GO:0003954">
    <property type="term" value="F:NADH dehydrogenase activity"/>
    <property type="evidence" value="ECO:0007669"/>
    <property type="project" value="TreeGrafter"/>
</dbReference>
<evidence type="ECO:0000313" key="9">
    <source>
        <dbReference type="EMBL" id="OGB90655.1"/>
    </source>
</evidence>
<keyword evidence="3 6" id="KW-0812">Transmembrane</keyword>
<evidence type="ECO:0000256" key="7">
    <source>
        <dbReference type="SAM" id="Phobius"/>
    </source>
</evidence>
<keyword evidence="5 7" id="KW-0472">Membrane</keyword>
<protein>
    <recommendedName>
        <fullName evidence="8">NADH:quinone oxidoreductase/Mrp antiporter transmembrane domain-containing protein</fullName>
    </recommendedName>
</protein>
<feature type="transmembrane region" description="Helical" evidence="7">
    <location>
        <begin position="374"/>
        <end position="396"/>
    </location>
</feature>
<feature type="transmembrane region" description="Helical" evidence="7">
    <location>
        <begin position="201"/>
        <end position="222"/>
    </location>
</feature>
<dbReference type="GO" id="GO:0015990">
    <property type="term" value="P:electron transport coupled proton transport"/>
    <property type="evidence" value="ECO:0007669"/>
    <property type="project" value="TreeGrafter"/>
</dbReference>
<feature type="transmembrane region" description="Helical" evidence="7">
    <location>
        <begin position="132"/>
        <end position="149"/>
    </location>
</feature>
<evidence type="ECO:0000256" key="4">
    <source>
        <dbReference type="ARBA" id="ARBA00022989"/>
    </source>
</evidence>
<dbReference type="InterPro" id="IPR003918">
    <property type="entry name" value="NADH_UbQ_OxRdtase"/>
</dbReference>
<dbReference type="GO" id="GO:0008137">
    <property type="term" value="F:NADH dehydrogenase (ubiquinone) activity"/>
    <property type="evidence" value="ECO:0007669"/>
    <property type="project" value="InterPro"/>
</dbReference>
<comment type="subcellular location">
    <subcellularLocation>
        <location evidence="1">Endomembrane system</location>
        <topology evidence="1">Multi-pass membrane protein</topology>
    </subcellularLocation>
    <subcellularLocation>
        <location evidence="6">Membrane</location>
        <topology evidence="6">Multi-pass membrane protein</topology>
    </subcellularLocation>
</comment>
<evidence type="ECO:0000256" key="6">
    <source>
        <dbReference type="RuleBase" id="RU000320"/>
    </source>
</evidence>
<evidence type="ECO:0000256" key="2">
    <source>
        <dbReference type="ARBA" id="ARBA00009025"/>
    </source>
</evidence>
<feature type="transmembrane region" description="Helical" evidence="7">
    <location>
        <begin position="161"/>
        <end position="181"/>
    </location>
</feature>
<dbReference type="Proteomes" id="UP000178724">
    <property type="component" value="Unassembled WGS sequence"/>
</dbReference>
<dbReference type="Pfam" id="PF00361">
    <property type="entry name" value="Proton_antipo_M"/>
    <property type="match status" value="1"/>
</dbReference>
<feature type="transmembrane region" description="Helical" evidence="7">
    <location>
        <begin position="452"/>
        <end position="470"/>
    </location>
</feature>
<comment type="similarity">
    <text evidence="2">Belongs to the complex I subunit 4 family.</text>
</comment>
<feature type="transmembrane region" description="Helical" evidence="7">
    <location>
        <begin position="266"/>
        <end position="285"/>
    </location>
</feature>
<feature type="transmembrane region" description="Helical" evidence="7">
    <location>
        <begin position="306"/>
        <end position="324"/>
    </location>
</feature>
<comment type="caution">
    <text evidence="9">The sequence shown here is derived from an EMBL/GenBank/DDBJ whole genome shotgun (WGS) entry which is preliminary data.</text>
</comment>
<dbReference type="EMBL" id="METM01000006">
    <property type="protein sequence ID" value="OGB90655.1"/>
    <property type="molecule type" value="Genomic_DNA"/>
</dbReference>
<feature type="transmembrane region" description="Helical" evidence="7">
    <location>
        <begin position="108"/>
        <end position="126"/>
    </location>
</feature>
<dbReference type="NCBIfam" id="TIGR01972">
    <property type="entry name" value="NDH_I_M"/>
    <property type="match status" value="1"/>
</dbReference>
<proteinExistence type="inferred from homology"/>
<dbReference type="PANTHER" id="PTHR43507">
    <property type="entry name" value="NADH-UBIQUINONE OXIDOREDUCTASE CHAIN 4"/>
    <property type="match status" value="1"/>
</dbReference>
<feature type="transmembrane region" description="Helical" evidence="7">
    <location>
        <begin position="6"/>
        <end position="22"/>
    </location>
</feature>
<feature type="domain" description="NADH:quinone oxidoreductase/Mrp antiporter transmembrane" evidence="8">
    <location>
        <begin position="125"/>
        <end position="413"/>
    </location>
</feature>
<dbReference type="GO" id="GO:0012505">
    <property type="term" value="C:endomembrane system"/>
    <property type="evidence" value="ECO:0007669"/>
    <property type="project" value="UniProtKB-SubCell"/>
</dbReference>
<dbReference type="InterPro" id="IPR010227">
    <property type="entry name" value="NADH_Q_OxRdtase_chainM/4"/>
</dbReference>
<dbReference type="AlphaFoldDB" id="A0A1F4Q3W0"/>
<dbReference type="GO" id="GO:0016020">
    <property type="term" value="C:membrane"/>
    <property type="evidence" value="ECO:0007669"/>
    <property type="project" value="UniProtKB-SubCell"/>
</dbReference>
<feature type="transmembrane region" description="Helical" evidence="7">
    <location>
        <begin position="234"/>
        <end position="254"/>
    </location>
</feature>
<evidence type="ECO:0000256" key="1">
    <source>
        <dbReference type="ARBA" id="ARBA00004127"/>
    </source>
</evidence>
<dbReference type="GO" id="GO:0042773">
    <property type="term" value="P:ATP synthesis coupled electron transport"/>
    <property type="evidence" value="ECO:0007669"/>
    <property type="project" value="InterPro"/>
</dbReference>
<reference evidence="9 10" key="1">
    <citation type="journal article" date="2016" name="Nat. Commun.">
        <title>Thousands of microbial genomes shed light on interconnected biogeochemical processes in an aquifer system.</title>
        <authorList>
            <person name="Anantharaman K."/>
            <person name="Brown C.T."/>
            <person name="Hug L.A."/>
            <person name="Sharon I."/>
            <person name="Castelle C.J."/>
            <person name="Probst A.J."/>
            <person name="Thomas B.C."/>
            <person name="Singh A."/>
            <person name="Wilkins M.J."/>
            <person name="Karaoz U."/>
            <person name="Brodie E.L."/>
            <person name="Williams K.H."/>
            <person name="Hubbard S.S."/>
            <person name="Banfield J.F."/>
        </authorList>
    </citation>
    <scope>NUCLEOTIDE SEQUENCE [LARGE SCALE GENOMIC DNA]</scope>
</reference>
<name>A0A1F4Q3W0_UNCSA</name>
<sequence length="489" mass="53136">MLSTIIFAPLVGILVLLFTPRDKAAFIKVFATAVSAVPLALTGILWYLFDRGAAGFQFQEVFQWLPTLGIKYHLGIDGISLPMLVLTALLTTLSLIYSWIIKERPKEYFILFLLLEIGMLGVFSALDLFLFYIFWEVSLVPMYFLIGVWGGARKEYAAIKFFLYTLAGSLAMLLSILILYFNASPHSFDLLELSKIADPRLGALVFLGFFLAFAIKVPMFPFHTWLPDAHVEAPTAGSVILAGVLLKMGSYGFLRFSMPLLPESCKYFAVPIAILALISIIYGAFVSMAQKDLKKLIAYSSVNHMGYVMLGIAAAMAASTNLVARSTAVSGAIMQMVSHGLITGGLFLLVGVIYERTHTRQLSDYGGLAAKVPVYAGLFSFFAFGSLGLPALSGFISEFLIFVGSFPIFPVVTGLALLGVLVTAALILYTIEKMLLGPALPKFNLLQDADGREIFCLAVLGVLILFLGIYPVPLLDVMGKAVSMLVGGV</sequence>
<feature type="transmembrane region" description="Helical" evidence="7">
    <location>
        <begin position="29"/>
        <end position="49"/>
    </location>
</feature>
<evidence type="ECO:0000259" key="8">
    <source>
        <dbReference type="Pfam" id="PF00361"/>
    </source>
</evidence>